<dbReference type="RefSeq" id="WP_273190523.1">
    <property type="nucleotide sequence ID" value="NZ_DYUZ01000029.1"/>
</dbReference>
<dbReference type="Gene3D" id="3.20.20.70">
    <property type="entry name" value="Aldolase class I"/>
    <property type="match status" value="1"/>
</dbReference>
<comment type="cofactor">
    <cofactor evidence="2">
        <name>Zn(2+)</name>
        <dbReference type="ChEBI" id="CHEBI:29105"/>
    </cofactor>
    <text evidence="2">Binds 2 Zn(2+) ions per subunit. One is catalytic and the other provides a structural contribution.</text>
</comment>
<keyword evidence="2" id="KW-0479">Metal-binding</keyword>
<dbReference type="InterPro" id="IPR013785">
    <property type="entry name" value="Aldolase_TIM"/>
</dbReference>
<organism evidence="3 4">
    <name type="scientific">Enorma phocaeensis</name>
    <dbReference type="NCBI Taxonomy" id="1871019"/>
    <lineage>
        <taxon>Bacteria</taxon>
        <taxon>Bacillati</taxon>
        <taxon>Actinomycetota</taxon>
        <taxon>Coriobacteriia</taxon>
        <taxon>Coriobacteriales</taxon>
        <taxon>Coriobacteriaceae</taxon>
        <taxon>Enorma</taxon>
    </lineage>
</organism>
<dbReference type="GO" id="GO:0008270">
    <property type="term" value="F:zinc ion binding"/>
    <property type="evidence" value="ECO:0007669"/>
    <property type="project" value="InterPro"/>
</dbReference>
<dbReference type="CDD" id="cd00947">
    <property type="entry name" value="TBP_aldolase_IIB"/>
    <property type="match status" value="1"/>
</dbReference>
<feature type="binding site" evidence="2">
    <location>
        <position position="208"/>
    </location>
    <ligand>
        <name>Zn(2+)</name>
        <dbReference type="ChEBI" id="CHEBI:29105"/>
        <label>1</label>
        <note>catalytic</note>
    </ligand>
</feature>
<evidence type="ECO:0000256" key="2">
    <source>
        <dbReference type="PIRSR" id="PIRSR001359-3"/>
    </source>
</evidence>
<feature type="active site" description="Proton donor" evidence="1">
    <location>
        <position position="80"/>
    </location>
</feature>
<comment type="caution">
    <text evidence="3">The sequence shown here is derived from an EMBL/GenBank/DDBJ whole genome shotgun (WGS) entry which is preliminary data.</text>
</comment>
<dbReference type="GO" id="GO:0016832">
    <property type="term" value="F:aldehyde-lyase activity"/>
    <property type="evidence" value="ECO:0007669"/>
    <property type="project" value="InterPro"/>
</dbReference>
<dbReference type="NCBIfam" id="TIGR00167">
    <property type="entry name" value="cbbA"/>
    <property type="match status" value="1"/>
</dbReference>
<dbReference type="InterPro" id="IPR050246">
    <property type="entry name" value="Class_II_FBP_aldolase"/>
</dbReference>
<evidence type="ECO:0000256" key="1">
    <source>
        <dbReference type="PIRSR" id="PIRSR001359-1"/>
    </source>
</evidence>
<reference evidence="3" key="1">
    <citation type="journal article" date="2021" name="PeerJ">
        <title>Extensive microbial diversity within the chicken gut microbiome revealed by metagenomics and culture.</title>
        <authorList>
            <person name="Gilroy R."/>
            <person name="Ravi A."/>
            <person name="Getino M."/>
            <person name="Pursley I."/>
            <person name="Horton D.L."/>
            <person name="Alikhan N.F."/>
            <person name="Baker D."/>
            <person name="Gharbi K."/>
            <person name="Hall N."/>
            <person name="Watson M."/>
            <person name="Adriaenssens E.M."/>
            <person name="Foster-Nyarko E."/>
            <person name="Jarju S."/>
            <person name="Secka A."/>
            <person name="Antonio M."/>
            <person name="Oren A."/>
            <person name="Chaudhuri R.R."/>
            <person name="La Ragione R."/>
            <person name="Hildebrand F."/>
            <person name="Pallen M.J."/>
        </authorList>
    </citation>
    <scope>NUCLEOTIDE SEQUENCE</scope>
    <source>
        <strain evidence="3">ChiHjej13B12-9602</strain>
    </source>
</reference>
<accession>A0A921LTP5</accession>
<gene>
    <name evidence="3" type="ORF">K8V70_07265</name>
</gene>
<reference evidence="3" key="2">
    <citation type="submission" date="2021-09" db="EMBL/GenBank/DDBJ databases">
        <authorList>
            <person name="Gilroy R."/>
        </authorList>
    </citation>
    <scope>NUCLEOTIDE SEQUENCE</scope>
    <source>
        <strain evidence="3">ChiHjej13B12-9602</strain>
    </source>
</reference>
<dbReference type="Pfam" id="PF01116">
    <property type="entry name" value="F_bP_aldolase"/>
    <property type="match status" value="1"/>
</dbReference>
<dbReference type="GO" id="GO:0005975">
    <property type="term" value="P:carbohydrate metabolic process"/>
    <property type="evidence" value="ECO:0007669"/>
    <property type="project" value="InterPro"/>
</dbReference>
<dbReference type="AlphaFoldDB" id="A0A921LTP5"/>
<dbReference type="PANTHER" id="PTHR30304">
    <property type="entry name" value="D-TAGATOSE-1,6-BISPHOSPHATE ALDOLASE"/>
    <property type="match status" value="1"/>
</dbReference>
<dbReference type="InterPro" id="IPR000771">
    <property type="entry name" value="FBA_II"/>
</dbReference>
<dbReference type="PANTHER" id="PTHR30304:SF0">
    <property type="entry name" value="D-TAGATOSE-1,6-BISPHOSPHATE ALDOLASE SUBUNIT GATY-RELATED"/>
    <property type="match status" value="1"/>
</dbReference>
<dbReference type="Proteomes" id="UP000753256">
    <property type="component" value="Unassembled WGS sequence"/>
</dbReference>
<keyword evidence="2" id="KW-0862">Zinc</keyword>
<feature type="binding site" evidence="2">
    <location>
        <position position="102"/>
    </location>
    <ligand>
        <name>Zn(2+)</name>
        <dbReference type="ChEBI" id="CHEBI:29105"/>
        <label>2</label>
    </ligand>
</feature>
<evidence type="ECO:0000313" key="4">
    <source>
        <dbReference type="Proteomes" id="UP000753256"/>
    </source>
</evidence>
<dbReference type="EMBL" id="DYUZ01000029">
    <property type="protein sequence ID" value="HJG37639.1"/>
    <property type="molecule type" value="Genomic_DNA"/>
</dbReference>
<dbReference type="SUPFAM" id="SSF51569">
    <property type="entry name" value="Aldolase"/>
    <property type="match status" value="1"/>
</dbReference>
<proteinExistence type="predicted"/>
<protein>
    <submittedName>
        <fullName evidence="3">Ketose-bisphosphate aldolase</fullName>
    </submittedName>
</protein>
<dbReference type="PIRSF" id="PIRSF001359">
    <property type="entry name" value="F_bP_aldolase_II"/>
    <property type="match status" value="1"/>
</dbReference>
<sequence>MLVTLKELLGVAREHSFAVGAFNTSDLVLVRAVIEQAEESDAPVILQFAPGEFNFATPDFFAYVVRRAERSSVPVAIHLDHGKTVEECAAAIKAGFTSVMIDGSLLPYEENVRLTSEVVHLAHLMGASVEGELGTIGTMGNSDEGGVENVVYTDPDDVVDFVGKTGVDALAVAIGTAHGIYPKDFVPQLQLDLLERISAIAPVPLVLHGGSDNPDDEIARACWLGIQKVNISSDIKQVYFQTAMGIYRDTGNFMPPQVFGPTIKAVRETVLQKMELFGSVGKASCWRAA</sequence>
<evidence type="ECO:0000313" key="3">
    <source>
        <dbReference type="EMBL" id="HJG37639.1"/>
    </source>
</evidence>
<name>A0A921LTP5_9ACTN</name>
<feature type="binding site" evidence="2">
    <location>
        <position position="178"/>
    </location>
    <ligand>
        <name>Zn(2+)</name>
        <dbReference type="ChEBI" id="CHEBI:29105"/>
        <label>1</label>
        <note>catalytic</note>
    </ligand>
</feature>
<feature type="binding site" evidence="2">
    <location>
        <position position="81"/>
    </location>
    <ligand>
        <name>Zn(2+)</name>
        <dbReference type="ChEBI" id="CHEBI:29105"/>
        <label>1</label>
        <note>catalytic</note>
    </ligand>
</feature>
<feature type="binding site" evidence="2">
    <location>
        <position position="132"/>
    </location>
    <ligand>
        <name>Zn(2+)</name>
        <dbReference type="ChEBI" id="CHEBI:29105"/>
        <label>2</label>
    </ligand>
</feature>